<comment type="caution">
    <text evidence="15">The sequence shown here is derived from an EMBL/GenBank/DDBJ whole genome shotgun (WGS) entry which is preliminary data.</text>
</comment>
<name>A0ABV7VEY2_9PROT</name>
<evidence type="ECO:0000256" key="2">
    <source>
        <dbReference type="ARBA" id="ARBA00010207"/>
    </source>
</evidence>
<evidence type="ECO:0000256" key="13">
    <source>
        <dbReference type="HAMAP-Rule" id="MF_00281"/>
    </source>
</evidence>
<dbReference type="Pfam" id="PF02912">
    <property type="entry name" value="Phe_tRNA-synt_N"/>
    <property type="match status" value="1"/>
</dbReference>
<dbReference type="InterPro" id="IPR002319">
    <property type="entry name" value="Phenylalanyl-tRNA_Synthase"/>
</dbReference>
<dbReference type="EC" id="6.1.1.20" evidence="13"/>
<dbReference type="Proteomes" id="UP001595711">
    <property type="component" value="Unassembled WGS sequence"/>
</dbReference>
<dbReference type="SUPFAM" id="SSF46589">
    <property type="entry name" value="tRNA-binding arm"/>
    <property type="match status" value="1"/>
</dbReference>
<proteinExistence type="inferred from homology"/>
<keyword evidence="16" id="KW-1185">Reference proteome</keyword>
<evidence type="ECO:0000256" key="12">
    <source>
        <dbReference type="ARBA" id="ARBA00049255"/>
    </source>
</evidence>
<dbReference type="CDD" id="cd00496">
    <property type="entry name" value="PheRS_alpha_core"/>
    <property type="match status" value="1"/>
</dbReference>
<dbReference type="InterPro" id="IPR004188">
    <property type="entry name" value="Phe-tRNA_ligase_II_N"/>
</dbReference>
<dbReference type="Pfam" id="PF01409">
    <property type="entry name" value="tRNA-synt_2d"/>
    <property type="match status" value="1"/>
</dbReference>
<comment type="cofactor">
    <cofactor evidence="13">
        <name>Mg(2+)</name>
        <dbReference type="ChEBI" id="CHEBI:18420"/>
    </cofactor>
    <text evidence="13">Binds 2 magnesium ions per tetramer.</text>
</comment>
<feature type="binding site" evidence="13">
    <location>
        <position position="261"/>
    </location>
    <ligand>
        <name>Mg(2+)</name>
        <dbReference type="ChEBI" id="CHEBI:18420"/>
        <note>shared with beta subunit</note>
    </ligand>
</feature>
<reference evidence="16" key="1">
    <citation type="journal article" date="2019" name="Int. J. Syst. Evol. Microbiol.">
        <title>The Global Catalogue of Microorganisms (GCM) 10K type strain sequencing project: providing services to taxonomists for standard genome sequencing and annotation.</title>
        <authorList>
            <consortium name="The Broad Institute Genomics Platform"/>
            <consortium name="The Broad Institute Genome Sequencing Center for Infectious Disease"/>
            <person name="Wu L."/>
            <person name="Ma J."/>
        </authorList>
    </citation>
    <scope>NUCLEOTIDE SEQUENCE [LARGE SCALE GENOMIC DNA]</scope>
    <source>
        <strain evidence="16">KCTC 42182</strain>
    </source>
</reference>
<evidence type="ECO:0000256" key="7">
    <source>
        <dbReference type="ARBA" id="ARBA00022741"/>
    </source>
</evidence>
<evidence type="ECO:0000256" key="3">
    <source>
        <dbReference type="ARBA" id="ARBA00011209"/>
    </source>
</evidence>
<gene>
    <name evidence="13 15" type="primary">pheS</name>
    <name evidence="15" type="ORF">ACFOOQ_10475</name>
</gene>
<sequence length="361" mass="40022">MTEITTLAAAAEQAVAAAQSLDALEEARLNVLGKKGWLSAALKELGSLSPDDRKARAQQLNAVKEQLGAAIETRRTTLADAAINARLKAETLDMTLPVADSAEAQGRIHPVSQVIDEITEIFAAMGFTIAEGPDIEDDFHNFTALNIPPEHPARQMQDTFYLPPRASDGEQMVLRTHTSPVQIRTMESGPPPYRIVVPGRTFRSDYDMTHTPMFHQIEGLVIDRNIHMGHLKGALVEFCKAFFETDNVKMRFRPSYFPFTEPSAEVDINCSREGGVLRVGEGDDWLEILGSGMVHPRVLQHCGLDPDEWQGFAWGMGIDRIAMLKYGIPDLRAFFDADLRWLKHYGFVPLDVPTLGQGVAR</sequence>
<comment type="subcellular location">
    <subcellularLocation>
        <location evidence="1 13">Cytoplasm</location>
    </subcellularLocation>
</comment>
<evidence type="ECO:0000256" key="4">
    <source>
        <dbReference type="ARBA" id="ARBA00022490"/>
    </source>
</evidence>
<dbReference type="PROSITE" id="PS50862">
    <property type="entry name" value="AA_TRNA_LIGASE_II"/>
    <property type="match status" value="1"/>
</dbReference>
<dbReference type="PANTHER" id="PTHR11538">
    <property type="entry name" value="PHENYLALANYL-TRNA SYNTHETASE"/>
    <property type="match status" value="1"/>
</dbReference>
<dbReference type="RefSeq" id="WP_379725697.1">
    <property type="nucleotide sequence ID" value="NZ_JBHRYJ010000002.1"/>
</dbReference>
<evidence type="ECO:0000256" key="9">
    <source>
        <dbReference type="ARBA" id="ARBA00022842"/>
    </source>
</evidence>
<dbReference type="EMBL" id="JBHRYJ010000002">
    <property type="protein sequence ID" value="MFC3675969.1"/>
    <property type="molecule type" value="Genomic_DNA"/>
</dbReference>
<dbReference type="InterPro" id="IPR010978">
    <property type="entry name" value="tRNA-bd_arm"/>
</dbReference>
<organism evidence="15 16">
    <name type="scientific">Ferrovibrio xuzhouensis</name>
    <dbReference type="NCBI Taxonomy" id="1576914"/>
    <lineage>
        <taxon>Bacteria</taxon>
        <taxon>Pseudomonadati</taxon>
        <taxon>Pseudomonadota</taxon>
        <taxon>Alphaproteobacteria</taxon>
        <taxon>Rhodospirillales</taxon>
        <taxon>Rhodospirillaceae</taxon>
        <taxon>Ferrovibrio</taxon>
    </lineage>
</organism>
<comment type="subunit">
    <text evidence="3 13">Tetramer of two alpha and two beta subunits.</text>
</comment>
<evidence type="ECO:0000256" key="5">
    <source>
        <dbReference type="ARBA" id="ARBA00022598"/>
    </source>
</evidence>
<keyword evidence="6 13" id="KW-0479">Metal-binding</keyword>
<keyword evidence="5 13" id="KW-0436">Ligase</keyword>
<dbReference type="NCBIfam" id="TIGR00468">
    <property type="entry name" value="pheS"/>
    <property type="match status" value="1"/>
</dbReference>
<evidence type="ECO:0000259" key="14">
    <source>
        <dbReference type="PROSITE" id="PS50862"/>
    </source>
</evidence>
<evidence type="ECO:0000256" key="1">
    <source>
        <dbReference type="ARBA" id="ARBA00004496"/>
    </source>
</evidence>
<dbReference type="InterPro" id="IPR022911">
    <property type="entry name" value="Phe_tRNA_ligase_alpha1_bac"/>
</dbReference>
<evidence type="ECO:0000256" key="11">
    <source>
        <dbReference type="ARBA" id="ARBA00023146"/>
    </source>
</evidence>
<keyword evidence="4 13" id="KW-0963">Cytoplasm</keyword>
<dbReference type="PANTHER" id="PTHR11538:SF41">
    <property type="entry name" value="PHENYLALANINE--TRNA LIGASE, MITOCHONDRIAL"/>
    <property type="match status" value="1"/>
</dbReference>
<keyword evidence="7 13" id="KW-0547">Nucleotide-binding</keyword>
<feature type="domain" description="Aminoacyl-transfer RNA synthetases class-II family profile" evidence="14">
    <location>
        <begin position="112"/>
        <end position="349"/>
    </location>
</feature>
<dbReference type="GO" id="GO:0004826">
    <property type="term" value="F:phenylalanine-tRNA ligase activity"/>
    <property type="evidence" value="ECO:0007669"/>
    <property type="project" value="UniProtKB-EC"/>
</dbReference>
<dbReference type="InterPro" id="IPR004529">
    <property type="entry name" value="Phe-tRNA-synth_IIc_asu"/>
</dbReference>
<evidence type="ECO:0000313" key="15">
    <source>
        <dbReference type="EMBL" id="MFC3675969.1"/>
    </source>
</evidence>
<evidence type="ECO:0000256" key="6">
    <source>
        <dbReference type="ARBA" id="ARBA00022723"/>
    </source>
</evidence>
<evidence type="ECO:0000256" key="8">
    <source>
        <dbReference type="ARBA" id="ARBA00022840"/>
    </source>
</evidence>
<dbReference type="Gene3D" id="3.30.930.10">
    <property type="entry name" value="Bira Bifunctional Protein, Domain 2"/>
    <property type="match status" value="1"/>
</dbReference>
<accession>A0ABV7VEY2</accession>
<keyword evidence="10 13" id="KW-0648">Protein biosynthesis</keyword>
<evidence type="ECO:0000256" key="10">
    <source>
        <dbReference type="ARBA" id="ARBA00022917"/>
    </source>
</evidence>
<keyword evidence="9 13" id="KW-0460">Magnesium</keyword>
<dbReference type="HAMAP" id="MF_00281">
    <property type="entry name" value="Phe_tRNA_synth_alpha1"/>
    <property type="match status" value="1"/>
</dbReference>
<dbReference type="SUPFAM" id="SSF55681">
    <property type="entry name" value="Class II aaRS and biotin synthetases"/>
    <property type="match status" value="1"/>
</dbReference>
<comment type="catalytic activity">
    <reaction evidence="12 13">
        <text>tRNA(Phe) + L-phenylalanine + ATP = L-phenylalanyl-tRNA(Phe) + AMP + diphosphate + H(+)</text>
        <dbReference type="Rhea" id="RHEA:19413"/>
        <dbReference type="Rhea" id="RHEA-COMP:9668"/>
        <dbReference type="Rhea" id="RHEA-COMP:9699"/>
        <dbReference type="ChEBI" id="CHEBI:15378"/>
        <dbReference type="ChEBI" id="CHEBI:30616"/>
        <dbReference type="ChEBI" id="CHEBI:33019"/>
        <dbReference type="ChEBI" id="CHEBI:58095"/>
        <dbReference type="ChEBI" id="CHEBI:78442"/>
        <dbReference type="ChEBI" id="CHEBI:78531"/>
        <dbReference type="ChEBI" id="CHEBI:456215"/>
        <dbReference type="EC" id="6.1.1.20"/>
    </reaction>
</comment>
<comment type="similarity">
    <text evidence="2 13">Belongs to the class-II aminoacyl-tRNA synthetase family. Phe-tRNA synthetase alpha subunit type 1 subfamily.</text>
</comment>
<protein>
    <recommendedName>
        <fullName evidence="13">Phenylalanine--tRNA ligase alpha subunit</fullName>
        <ecNumber evidence="13">6.1.1.20</ecNumber>
    </recommendedName>
    <alternativeName>
        <fullName evidence="13">Phenylalanyl-tRNA synthetase alpha subunit</fullName>
        <shortName evidence="13">PheRS</shortName>
    </alternativeName>
</protein>
<dbReference type="InterPro" id="IPR006195">
    <property type="entry name" value="aa-tRNA-synth_II"/>
</dbReference>
<keyword evidence="8 13" id="KW-0067">ATP-binding</keyword>
<keyword evidence="11 13" id="KW-0030">Aminoacyl-tRNA synthetase</keyword>
<dbReference type="InterPro" id="IPR045864">
    <property type="entry name" value="aa-tRNA-synth_II/BPL/LPL"/>
</dbReference>
<evidence type="ECO:0000313" key="16">
    <source>
        <dbReference type="Proteomes" id="UP001595711"/>
    </source>
</evidence>